<gene>
    <name evidence="1" type="ORF">PVL29_019594</name>
</gene>
<name>A0AA38Z0W9_VITRO</name>
<organism evidence="1 2">
    <name type="scientific">Vitis rotundifolia</name>
    <name type="common">Muscadine grape</name>
    <dbReference type="NCBI Taxonomy" id="103349"/>
    <lineage>
        <taxon>Eukaryota</taxon>
        <taxon>Viridiplantae</taxon>
        <taxon>Streptophyta</taxon>
        <taxon>Embryophyta</taxon>
        <taxon>Tracheophyta</taxon>
        <taxon>Spermatophyta</taxon>
        <taxon>Magnoliopsida</taxon>
        <taxon>eudicotyledons</taxon>
        <taxon>Gunneridae</taxon>
        <taxon>Pentapetalae</taxon>
        <taxon>rosids</taxon>
        <taxon>Vitales</taxon>
        <taxon>Vitaceae</taxon>
        <taxon>Viteae</taxon>
        <taxon>Vitis</taxon>
    </lineage>
</organism>
<proteinExistence type="predicted"/>
<protein>
    <submittedName>
        <fullName evidence="1">Uncharacterized protein</fullName>
    </submittedName>
</protein>
<comment type="caution">
    <text evidence="1">The sequence shown here is derived from an EMBL/GenBank/DDBJ whole genome shotgun (WGS) entry which is preliminary data.</text>
</comment>
<dbReference type="EMBL" id="JARBHA010000015">
    <property type="protein sequence ID" value="KAJ9680325.1"/>
    <property type="molecule type" value="Genomic_DNA"/>
</dbReference>
<evidence type="ECO:0000313" key="2">
    <source>
        <dbReference type="Proteomes" id="UP001168098"/>
    </source>
</evidence>
<sequence length="148" mass="17276">MLDPKYSKYAAWRQSDCAVKTWMLNSLEPKITASITLALLEASTTKQMWVAIKEMFYNDGNNSRIFSLFQQLVNNKQGERSLLESFAAYRGIINEFRELLPFFTNLETQKHEWENLFACGFLMNLNEQYTTLRSQLLSLLSLPYNLLL</sequence>
<evidence type="ECO:0000313" key="1">
    <source>
        <dbReference type="EMBL" id="KAJ9680325.1"/>
    </source>
</evidence>
<keyword evidence="2" id="KW-1185">Reference proteome</keyword>
<reference evidence="1 2" key="1">
    <citation type="journal article" date="2023" name="BMC Biotechnol.">
        <title>Vitis rotundifolia cv Carlos genome sequencing.</title>
        <authorList>
            <person name="Huff M."/>
            <person name="Hulse-Kemp A."/>
            <person name="Scheffler B."/>
            <person name="Youngblood R."/>
            <person name="Simpson S."/>
            <person name="Babiker E."/>
            <person name="Staton M."/>
        </authorList>
    </citation>
    <scope>NUCLEOTIDE SEQUENCE [LARGE SCALE GENOMIC DNA]</scope>
    <source>
        <tissue evidence="1">Leaf</tissue>
    </source>
</reference>
<dbReference type="Proteomes" id="UP001168098">
    <property type="component" value="Unassembled WGS sequence"/>
</dbReference>
<dbReference type="PANTHER" id="PTHR37610:SF77">
    <property type="entry name" value="INTEGRASE CATALYTIC DOMAIN-CONTAINING PROTEIN"/>
    <property type="match status" value="1"/>
</dbReference>
<accession>A0AA38Z0W9</accession>
<dbReference type="AlphaFoldDB" id="A0AA38Z0W9"/>
<dbReference type="PANTHER" id="PTHR37610">
    <property type="entry name" value="CCHC-TYPE DOMAIN-CONTAINING PROTEIN"/>
    <property type="match status" value="1"/>
</dbReference>